<evidence type="ECO:0000256" key="1">
    <source>
        <dbReference type="SAM" id="MobiDB-lite"/>
    </source>
</evidence>
<organism evidence="3 4">
    <name type="scientific">Symbiodinium natans</name>
    <dbReference type="NCBI Taxonomy" id="878477"/>
    <lineage>
        <taxon>Eukaryota</taxon>
        <taxon>Sar</taxon>
        <taxon>Alveolata</taxon>
        <taxon>Dinophyceae</taxon>
        <taxon>Suessiales</taxon>
        <taxon>Symbiodiniaceae</taxon>
        <taxon>Symbiodinium</taxon>
    </lineage>
</organism>
<dbReference type="Pfam" id="PF09192">
    <property type="entry name" value="Act-Frag_cataly"/>
    <property type="match status" value="1"/>
</dbReference>
<dbReference type="Proteomes" id="UP000604046">
    <property type="component" value="Unassembled WGS sequence"/>
</dbReference>
<evidence type="ECO:0000259" key="2">
    <source>
        <dbReference type="Pfam" id="PF09192"/>
    </source>
</evidence>
<sequence>MGKAGKGKGPPPAPSAHKAPSKGKGKAASGLGAPSKADEGTAWWHNARLQHEDGHWEAEALMNGLGLDIAYPPSSPQREALIAEGPFLATIMMLEIGRRSMQMFTAYAAKPKQVVDIKLGDGRGKADEVVVTHVELTEEEKQERLAGLSEFAERCGLRADWEERAQRWLEKHPRAASRACVEELASAELRLRFTHIGDKSPKRTEKRATSEERRKREELKREKEAAMLAKEEAAVAKRNEVMNHFRSLIPADINNVAWSNAKGFHLMEGGSGGVMLVDLGTSCVVLKSQGKTAASEMMAQKVADVLDVPIAHVRVVSRGQEEFQDIQTSLIKHFDGDWRQAEFIGIWENADGTREDVGVSFFGVLEFAQGHVLMGREGHDALQASIAPEPKLMYQLGRLCAMDVLINNLDRVPLPVWQNEGNLGNVMVTGHGGAILGIDQQINLVMSGSGLDMYLEKVAKLLVNCSPKGDPSMITAKLRRALEENCGASISDDAAADFIYGLRQGLEGIAHQWRRGSLKKALEEGLETCLATFILDGLDMKHLVAQPQLNTLDAMCDFVCTVAESISQHIPD</sequence>
<gene>
    <name evidence="3" type="ORF">SNAT2548_LOCUS21578</name>
</gene>
<evidence type="ECO:0000313" key="4">
    <source>
        <dbReference type="Proteomes" id="UP000604046"/>
    </source>
</evidence>
<keyword evidence="4" id="KW-1185">Reference proteome</keyword>
<proteinExistence type="predicted"/>
<protein>
    <recommendedName>
        <fullName evidence="2">Actin-fragmin kinase catalytic domain-containing protein</fullName>
    </recommendedName>
</protein>
<dbReference type="Gene3D" id="1.10.1070.11">
    <property type="entry name" value="Phosphatidylinositol 3-/4-kinase, catalytic domain"/>
    <property type="match status" value="1"/>
</dbReference>
<evidence type="ECO:0000313" key="3">
    <source>
        <dbReference type="EMBL" id="CAE7396190.1"/>
    </source>
</evidence>
<dbReference type="AlphaFoldDB" id="A0A812QNZ4"/>
<dbReference type="InterPro" id="IPR011009">
    <property type="entry name" value="Kinase-like_dom_sf"/>
</dbReference>
<dbReference type="EMBL" id="CAJNDS010002257">
    <property type="protein sequence ID" value="CAE7396190.1"/>
    <property type="molecule type" value="Genomic_DNA"/>
</dbReference>
<dbReference type="SUPFAM" id="SSF56112">
    <property type="entry name" value="Protein kinase-like (PK-like)"/>
    <property type="match status" value="1"/>
</dbReference>
<dbReference type="InterPro" id="IPR036940">
    <property type="entry name" value="PI3/4_kinase_cat_sf"/>
</dbReference>
<dbReference type="OrthoDB" id="428586at2759"/>
<reference evidence="3" key="1">
    <citation type="submission" date="2021-02" db="EMBL/GenBank/DDBJ databases">
        <authorList>
            <person name="Dougan E. K."/>
            <person name="Rhodes N."/>
            <person name="Thang M."/>
            <person name="Chan C."/>
        </authorList>
    </citation>
    <scope>NUCLEOTIDE SEQUENCE</scope>
</reference>
<feature type="compositionally biased region" description="Low complexity" evidence="1">
    <location>
        <begin position="26"/>
        <end position="35"/>
    </location>
</feature>
<dbReference type="Gene3D" id="3.30.1010.10">
    <property type="entry name" value="Phosphatidylinositol 3-kinase Catalytic Subunit, Chain A, domain 4"/>
    <property type="match status" value="1"/>
</dbReference>
<feature type="region of interest" description="Disordered" evidence="1">
    <location>
        <begin position="1"/>
        <end position="39"/>
    </location>
</feature>
<dbReference type="InterPro" id="IPR037469">
    <property type="entry name" value="Put_AFK"/>
</dbReference>
<comment type="caution">
    <text evidence="3">The sequence shown here is derived from an EMBL/GenBank/DDBJ whole genome shotgun (WGS) entry which is preliminary data.</text>
</comment>
<accession>A0A812QNZ4</accession>
<feature type="domain" description="Actin-fragmin kinase catalytic" evidence="2">
    <location>
        <begin position="245"/>
        <end position="429"/>
    </location>
</feature>
<dbReference type="PANTHER" id="PTHR38737:SF1">
    <property type="entry name" value="ACTIN-FRAGMIN KINASE DDB_G0279609-RELATED"/>
    <property type="match status" value="1"/>
</dbReference>
<name>A0A812QNZ4_9DINO</name>
<feature type="region of interest" description="Disordered" evidence="1">
    <location>
        <begin position="195"/>
        <end position="223"/>
    </location>
</feature>
<dbReference type="InterPro" id="IPR015275">
    <property type="entry name" value="Actin-fragmin_kin_cat_dom"/>
</dbReference>
<dbReference type="PANTHER" id="PTHR38737">
    <property type="entry name" value="ACTIN-FRAGMIN KINASE DDB_G0279609-RELATED"/>
    <property type="match status" value="1"/>
</dbReference>